<name>A0AAD7NYN7_9AGAR</name>
<feature type="region of interest" description="Disordered" evidence="1">
    <location>
        <begin position="62"/>
        <end position="190"/>
    </location>
</feature>
<gene>
    <name evidence="3" type="ORF">B0H16DRAFT_1710553</name>
</gene>
<dbReference type="GO" id="GO:0000981">
    <property type="term" value="F:DNA-binding transcription factor activity, RNA polymerase II-specific"/>
    <property type="evidence" value="ECO:0007669"/>
    <property type="project" value="InterPro"/>
</dbReference>
<evidence type="ECO:0000259" key="2">
    <source>
        <dbReference type="PROSITE" id="PS50048"/>
    </source>
</evidence>
<organism evidence="3 4">
    <name type="scientific">Mycena metata</name>
    <dbReference type="NCBI Taxonomy" id="1033252"/>
    <lineage>
        <taxon>Eukaryota</taxon>
        <taxon>Fungi</taxon>
        <taxon>Dikarya</taxon>
        <taxon>Basidiomycota</taxon>
        <taxon>Agaricomycotina</taxon>
        <taxon>Agaricomycetes</taxon>
        <taxon>Agaricomycetidae</taxon>
        <taxon>Agaricales</taxon>
        <taxon>Marasmiineae</taxon>
        <taxon>Mycenaceae</taxon>
        <taxon>Mycena</taxon>
    </lineage>
</organism>
<dbReference type="Gene3D" id="4.10.240.10">
    <property type="entry name" value="Zn(2)-C6 fungal-type DNA-binding domain"/>
    <property type="match status" value="1"/>
</dbReference>
<feature type="domain" description="Zn(2)-C6 fungal-type" evidence="2">
    <location>
        <begin position="20"/>
        <end position="54"/>
    </location>
</feature>
<protein>
    <recommendedName>
        <fullName evidence="2">Zn(2)-C6 fungal-type domain-containing protein</fullName>
    </recommendedName>
</protein>
<feature type="compositionally biased region" description="Pro residues" evidence="1">
    <location>
        <begin position="83"/>
        <end position="98"/>
    </location>
</feature>
<feature type="compositionally biased region" description="Low complexity" evidence="1">
    <location>
        <begin position="105"/>
        <end position="116"/>
    </location>
</feature>
<comment type="caution">
    <text evidence="3">The sequence shown here is derived from an EMBL/GenBank/DDBJ whole genome shotgun (WGS) entry which is preliminary data.</text>
</comment>
<proteinExistence type="predicted"/>
<accession>A0AAD7NYN7</accession>
<dbReference type="CDD" id="cd00067">
    <property type="entry name" value="GAL4"/>
    <property type="match status" value="1"/>
</dbReference>
<keyword evidence="4" id="KW-1185">Reference proteome</keyword>
<dbReference type="AlphaFoldDB" id="A0AAD7NYN7"/>
<dbReference type="PROSITE" id="PS00463">
    <property type="entry name" value="ZN2_CY6_FUNGAL_1"/>
    <property type="match status" value="1"/>
</dbReference>
<evidence type="ECO:0000313" key="4">
    <source>
        <dbReference type="Proteomes" id="UP001215598"/>
    </source>
</evidence>
<dbReference type="SUPFAM" id="SSF57701">
    <property type="entry name" value="Zn2/Cys6 DNA-binding domain"/>
    <property type="match status" value="1"/>
</dbReference>
<sequence length="190" mass="21233">MSDPPTAASLLNRRRRATIACVNCRRRKVKCATTEDPPRNPCARCTKRSLVCEYVAVEEDDLESPVSPLYPNPYTNAPAHYPNGPPTGYMPPTYPAQQPPYGQWNPSQPSQPFNPSGHLRHPTNYNPSPAYPPSHTQYGNGQGYPAPYSFPTQYAAPSPEQWSQGQFPQQQRQGLPQQQRQAPTFLKSLP</sequence>
<dbReference type="EMBL" id="JARKIB010000004">
    <property type="protein sequence ID" value="KAJ7781336.1"/>
    <property type="molecule type" value="Genomic_DNA"/>
</dbReference>
<feature type="compositionally biased region" description="Low complexity" evidence="1">
    <location>
        <begin position="164"/>
        <end position="181"/>
    </location>
</feature>
<evidence type="ECO:0000256" key="1">
    <source>
        <dbReference type="SAM" id="MobiDB-lite"/>
    </source>
</evidence>
<dbReference type="GO" id="GO:0008270">
    <property type="term" value="F:zinc ion binding"/>
    <property type="evidence" value="ECO:0007669"/>
    <property type="project" value="InterPro"/>
</dbReference>
<dbReference type="Proteomes" id="UP001215598">
    <property type="component" value="Unassembled WGS sequence"/>
</dbReference>
<dbReference type="SMART" id="SM00066">
    <property type="entry name" value="GAL4"/>
    <property type="match status" value="1"/>
</dbReference>
<dbReference type="InterPro" id="IPR036864">
    <property type="entry name" value="Zn2-C6_fun-type_DNA-bd_sf"/>
</dbReference>
<dbReference type="Pfam" id="PF00172">
    <property type="entry name" value="Zn_clus"/>
    <property type="match status" value="1"/>
</dbReference>
<dbReference type="PROSITE" id="PS50048">
    <property type="entry name" value="ZN2_CY6_FUNGAL_2"/>
    <property type="match status" value="1"/>
</dbReference>
<reference evidence="3" key="1">
    <citation type="submission" date="2023-03" db="EMBL/GenBank/DDBJ databases">
        <title>Massive genome expansion in bonnet fungi (Mycena s.s.) driven by repeated elements and novel gene families across ecological guilds.</title>
        <authorList>
            <consortium name="Lawrence Berkeley National Laboratory"/>
            <person name="Harder C.B."/>
            <person name="Miyauchi S."/>
            <person name="Viragh M."/>
            <person name="Kuo A."/>
            <person name="Thoen E."/>
            <person name="Andreopoulos B."/>
            <person name="Lu D."/>
            <person name="Skrede I."/>
            <person name="Drula E."/>
            <person name="Henrissat B."/>
            <person name="Morin E."/>
            <person name="Kohler A."/>
            <person name="Barry K."/>
            <person name="LaButti K."/>
            <person name="Morin E."/>
            <person name="Salamov A."/>
            <person name="Lipzen A."/>
            <person name="Mereny Z."/>
            <person name="Hegedus B."/>
            <person name="Baldrian P."/>
            <person name="Stursova M."/>
            <person name="Weitz H."/>
            <person name="Taylor A."/>
            <person name="Grigoriev I.V."/>
            <person name="Nagy L.G."/>
            <person name="Martin F."/>
            <person name="Kauserud H."/>
        </authorList>
    </citation>
    <scope>NUCLEOTIDE SEQUENCE</scope>
    <source>
        <strain evidence="3">CBHHK182m</strain>
    </source>
</reference>
<evidence type="ECO:0000313" key="3">
    <source>
        <dbReference type="EMBL" id="KAJ7781336.1"/>
    </source>
</evidence>
<dbReference type="InterPro" id="IPR001138">
    <property type="entry name" value="Zn2Cys6_DnaBD"/>
</dbReference>